<organism evidence="1 2">
    <name type="scientific">Phanerochaete sordida</name>
    <dbReference type="NCBI Taxonomy" id="48140"/>
    <lineage>
        <taxon>Eukaryota</taxon>
        <taxon>Fungi</taxon>
        <taxon>Dikarya</taxon>
        <taxon>Basidiomycota</taxon>
        <taxon>Agaricomycotina</taxon>
        <taxon>Agaricomycetes</taxon>
        <taxon>Polyporales</taxon>
        <taxon>Phanerochaetaceae</taxon>
        <taxon>Phanerochaete</taxon>
    </lineage>
</organism>
<protein>
    <submittedName>
        <fullName evidence="1">Uncharacterized protein</fullName>
    </submittedName>
</protein>
<name>A0A9P3GRS3_9APHY</name>
<evidence type="ECO:0000313" key="2">
    <source>
        <dbReference type="Proteomes" id="UP000703269"/>
    </source>
</evidence>
<accession>A0A9P3GRS3</accession>
<sequence>MTIWIYTSPLRMYTLRLLSALRCYYPTFPSSSSVEMIPLAGVSQGYATRRLSALGWICVVLSITLRPHARSTTSRTGW</sequence>
<comment type="caution">
    <text evidence="1">The sequence shown here is derived from an EMBL/GenBank/DDBJ whole genome shotgun (WGS) entry which is preliminary data.</text>
</comment>
<proteinExistence type="predicted"/>
<reference evidence="1 2" key="1">
    <citation type="submission" date="2021-08" db="EMBL/GenBank/DDBJ databases">
        <title>Draft Genome Sequence of Phanerochaete sordida strain YK-624.</title>
        <authorList>
            <person name="Mori T."/>
            <person name="Dohra H."/>
            <person name="Suzuki T."/>
            <person name="Kawagishi H."/>
            <person name="Hirai H."/>
        </authorList>
    </citation>
    <scope>NUCLEOTIDE SEQUENCE [LARGE SCALE GENOMIC DNA]</scope>
    <source>
        <strain evidence="1 2">YK-624</strain>
    </source>
</reference>
<keyword evidence="2" id="KW-1185">Reference proteome</keyword>
<evidence type="ECO:0000313" key="1">
    <source>
        <dbReference type="EMBL" id="GJF00683.1"/>
    </source>
</evidence>
<dbReference type="EMBL" id="BPQB01000182">
    <property type="protein sequence ID" value="GJF00683.1"/>
    <property type="molecule type" value="Genomic_DNA"/>
</dbReference>
<dbReference type="Proteomes" id="UP000703269">
    <property type="component" value="Unassembled WGS sequence"/>
</dbReference>
<gene>
    <name evidence="1" type="ORF">PsYK624_169810</name>
</gene>
<dbReference type="AlphaFoldDB" id="A0A9P3GRS3"/>